<accession>A0A8S9YSI8</accession>
<dbReference type="AlphaFoldDB" id="A0A8S9YSI8"/>
<dbReference type="Proteomes" id="UP000822476">
    <property type="component" value="Unassembled WGS sequence"/>
</dbReference>
<proteinExistence type="predicted"/>
<protein>
    <submittedName>
        <fullName evidence="2">Uncharacterized protein</fullName>
    </submittedName>
</protein>
<evidence type="ECO:0000313" key="3">
    <source>
        <dbReference type="Proteomes" id="UP000822476"/>
    </source>
</evidence>
<keyword evidence="3" id="KW-1185">Reference proteome</keyword>
<gene>
    <name evidence="2" type="ORF">EG68_06822</name>
</gene>
<dbReference type="EMBL" id="JTDE01003494">
    <property type="protein sequence ID" value="KAF7256000.1"/>
    <property type="molecule type" value="Genomic_DNA"/>
</dbReference>
<feature type="region of interest" description="Disordered" evidence="1">
    <location>
        <begin position="1"/>
        <end position="20"/>
    </location>
</feature>
<evidence type="ECO:0000256" key="1">
    <source>
        <dbReference type="SAM" id="MobiDB-lite"/>
    </source>
</evidence>
<name>A0A8S9YSI8_9TREM</name>
<comment type="caution">
    <text evidence="2">The sequence shown here is derived from an EMBL/GenBank/DDBJ whole genome shotgun (WGS) entry which is preliminary data.</text>
</comment>
<reference evidence="2" key="1">
    <citation type="submission" date="2019-07" db="EMBL/GenBank/DDBJ databases">
        <title>Annotation for the trematode Paragonimus miyazaki's.</title>
        <authorList>
            <person name="Choi Y.-J."/>
        </authorList>
    </citation>
    <scope>NUCLEOTIDE SEQUENCE</scope>
    <source>
        <strain evidence="2">Japan</strain>
    </source>
</reference>
<organism evidence="2 3">
    <name type="scientific">Paragonimus skrjabini miyazakii</name>
    <dbReference type="NCBI Taxonomy" id="59628"/>
    <lineage>
        <taxon>Eukaryota</taxon>
        <taxon>Metazoa</taxon>
        <taxon>Spiralia</taxon>
        <taxon>Lophotrochozoa</taxon>
        <taxon>Platyhelminthes</taxon>
        <taxon>Trematoda</taxon>
        <taxon>Digenea</taxon>
        <taxon>Plagiorchiida</taxon>
        <taxon>Troglotremata</taxon>
        <taxon>Troglotrematidae</taxon>
        <taxon>Paragonimus</taxon>
    </lineage>
</organism>
<evidence type="ECO:0000313" key="2">
    <source>
        <dbReference type="EMBL" id="KAF7256000.1"/>
    </source>
</evidence>
<dbReference type="OrthoDB" id="6252479at2759"/>
<sequence length="489" mass="53438">MKSALLASTFSPAGPRSSNVRKAEGNLVSYHTSQSCGPLEMAESTSVYQIAPRGIQCGPVSTTAETVTTKLTSTDAVGADAISLQSMMRRNSEPLLDSQITNSRMASLTESVYLSQALLPPDYYQQRFHVNSQSLMRKSTNTTPGTLCRPIPLSAATSWDVASRSGFQGGVQSNPIEMMGRELWNSRSYLSTPPPVYHTTSPSHISRISSMRPLANAKYQGQDGVDPTAGFICVSQTPNQVSSYHTDLLPVCADALESTALYGTSRVQLNSIDGEQIHAYHDLNSLSATLRRHNYHLNVPSTGMPANRPSVYSLVQPTQYLLTPTALHNNRTPNRINTLNNGQFRAIREKPKNVSSDSNDWERNNDLPISYSGEKIVHPMNASSFECRQEDSTPTNICSPTHRAQTKPVQNPILLEDFQDIDSSDLTNMSPPASQSSLLLPLIPNTSNAVAPSGQQTQTIHRAKSTSINSPRGLGNKYVYEAYREASFV</sequence>